<dbReference type="InterPro" id="IPR029063">
    <property type="entry name" value="SAM-dependent_MTases_sf"/>
</dbReference>
<keyword evidence="2 5" id="KW-0808">Transferase</keyword>
<evidence type="ECO:0000256" key="2">
    <source>
        <dbReference type="ARBA" id="ARBA00022679"/>
    </source>
</evidence>
<dbReference type="InterPro" id="IPR013216">
    <property type="entry name" value="Methyltransf_11"/>
</dbReference>
<sequence>MTAPDTHRTYWDTKGVSKTFTHPVNFAWLAKAIKPQARILDYGCGYGRVTSLLYEHGYQDVEGVDFSAPMIERARLTHPELNFRLIEPSALPYADASFDAILLFALLTCVPENEAQRALVGELGRILRPGGVLYISDMLLQTDERNLARYQAHQAKYGVYGIFETDDGAICRHHDQEWLTTLLSNFSRQEFAEISVTTMNGHATRAFQWLARKE</sequence>
<evidence type="ECO:0000313" key="6">
    <source>
        <dbReference type="Proteomes" id="UP000290365"/>
    </source>
</evidence>
<dbReference type="RefSeq" id="WP_129891283.1">
    <property type="nucleotide sequence ID" value="NZ_CP035758.1"/>
</dbReference>
<accession>A0A4P6JWW6</accession>
<dbReference type="PANTHER" id="PTHR43464">
    <property type="entry name" value="METHYLTRANSFERASE"/>
    <property type="match status" value="1"/>
</dbReference>
<evidence type="ECO:0000313" key="5">
    <source>
        <dbReference type="EMBL" id="QBD80217.1"/>
    </source>
</evidence>
<dbReference type="CDD" id="cd02440">
    <property type="entry name" value="AdoMet_MTases"/>
    <property type="match status" value="1"/>
</dbReference>
<evidence type="ECO:0000256" key="3">
    <source>
        <dbReference type="ARBA" id="ARBA00022691"/>
    </source>
</evidence>
<gene>
    <name evidence="5" type="ORF">EPA93_31260</name>
</gene>
<reference evidence="5 6" key="1">
    <citation type="submission" date="2019-01" db="EMBL/GenBank/DDBJ databases">
        <title>Ktedonosporobacter rubrisoli SCAWS-G2.</title>
        <authorList>
            <person name="Huang Y."/>
            <person name="Yan B."/>
        </authorList>
    </citation>
    <scope>NUCLEOTIDE SEQUENCE [LARGE SCALE GENOMIC DNA]</scope>
    <source>
        <strain evidence="5 6">SCAWS-G2</strain>
    </source>
</reference>
<proteinExistence type="predicted"/>
<name>A0A4P6JWW6_KTERU</name>
<dbReference type="PANTHER" id="PTHR43464:SF19">
    <property type="entry name" value="UBIQUINONE BIOSYNTHESIS O-METHYLTRANSFERASE, MITOCHONDRIAL"/>
    <property type="match status" value="1"/>
</dbReference>
<dbReference type="GO" id="GO:0008757">
    <property type="term" value="F:S-adenosylmethionine-dependent methyltransferase activity"/>
    <property type="evidence" value="ECO:0007669"/>
    <property type="project" value="InterPro"/>
</dbReference>
<organism evidence="5 6">
    <name type="scientific">Ktedonosporobacter rubrisoli</name>
    <dbReference type="NCBI Taxonomy" id="2509675"/>
    <lineage>
        <taxon>Bacteria</taxon>
        <taxon>Bacillati</taxon>
        <taxon>Chloroflexota</taxon>
        <taxon>Ktedonobacteria</taxon>
        <taxon>Ktedonobacterales</taxon>
        <taxon>Ktedonosporobacteraceae</taxon>
        <taxon>Ktedonosporobacter</taxon>
    </lineage>
</organism>
<dbReference type="EMBL" id="CP035758">
    <property type="protein sequence ID" value="QBD80217.1"/>
    <property type="molecule type" value="Genomic_DNA"/>
</dbReference>
<keyword evidence="1 5" id="KW-0489">Methyltransferase</keyword>
<dbReference type="KEGG" id="kbs:EPA93_31260"/>
<evidence type="ECO:0000259" key="4">
    <source>
        <dbReference type="Pfam" id="PF08241"/>
    </source>
</evidence>
<keyword evidence="6" id="KW-1185">Reference proteome</keyword>
<keyword evidence="3" id="KW-0949">S-adenosyl-L-methionine</keyword>
<dbReference type="Gene3D" id="3.40.50.150">
    <property type="entry name" value="Vaccinia Virus protein VP39"/>
    <property type="match status" value="1"/>
</dbReference>
<dbReference type="SUPFAM" id="SSF53335">
    <property type="entry name" value="S-adenosyl-L-methionine-dependent methyltransferases"/>
    <property type="match status" value="1"/>
</dbReference>
<dbReference type="GO" id="GO:0032259">
    <property type="term" value="P:methylation"/>
    <property type="evidence" value="ECO:0007669"/>
    <property type="project" value="UniProtKB-KW"/>
</dbReference>
<dbReference type="OrthoDB" id="9804312at2"/>
<protein>
    <submittedName>
        <fullName evidence="5">Class I SAM-dependent methyltransferase</fullName>
    </submittedName>
</protein>
<feature type="domain" description="Methyltransferase type 11" evidence="4">
    <location>
        <begin position="40"/>
        <end position="135"/>
    </location>
</feature>
<evidence type="ECO:0000256" key="1">
    <source>
        <dbReference type="ARBA" id="ARBA00022603"/>
    </source>
</evidence>
<dbReference type="Pfam" id="PF08241">
    <property type="entry name" value="Methyltransf_11"/>
    <property type="match status" value="1"/>
</dbReference>
<dbReference type="AlphaFoldDB" id="A0A4P6JWW6"/>
<dbReference type="Proteomes" id="UP000290365">
    <property type="component" value="Chromosome"/>
</dbReference>